<dbReference type="VEuPathDB" id="TriTrypDB:BSAL_57570"/>
<name>A0A0S4IUL4_BODSA</name>
<dbReference type="AlphaFoldDB" id="A0A0S4IUL4"/>
<organism evidence="1 2">
    <name type="scientific">Bodo saltans</name>
    <name type="common">Flagellated protozoan</name>
    <dbReference type="NCBI Taxonomy" id="75058"/>
    <lineage>
        <taxon>Eukaryota</taxon>
        <taxon>Discoba</taxon>
        <taxon>Euglenozoa</taxon>
        <taxon>Kinetoplastea</taxon>
        <taxon>Metakinetoplastina</taxon>
        <taxon>Eubodonida</taxon>
        <taxon>Bodonidae</taxon>
        <taxon>Bodo</taxon>
    </lineage>
</organism>
<dbReference type="Proteomes" id="UP000051952">
    <property type="component" value="Unassembled WGS sequence"/>
</dbReference>
<protein>
    <submittedName>
        <fullName evidence="1">Uncharacterized protein</fullName>
    </submittedName>
</protein>
<reference evidence="2" key="1">
    <citation type="submission" date="2015-09" db="EMBL/GenBank/DDBJ databases">
        <authorList>
            <consortium name="Pathogen Informatics"/>
        </authorList>
    </citation>
    <scope>NUCLEOTIDE SEQUENCE [LARGE SCALE GENOMIC DNA]</scope>
    <source>
        <strain evidence="2">Lake Konstanz</strain>
    </source>
</reference>
<keyword evidence="2" id="KW-1185">Reference proteome</keyword>
<sequence length="61" mass="7209">MNPAIPYLHPSHPSFPYLIKQSLFFPPKVKSAHMVRKYGHNVQRRGFIIRDRTRNFRCLSG</sequence>
<gene>
    <name evidence="1" type="ORF">BSAL_57570</name>
</gene>
<evidence type="ECO:0000313" key="2">
    <source>
        <dbReference type="Proteomes" id="UP000051952"/>
    </source>
</evidence>
<evidence type="ECO:0000313" key="1">
    <source>
        <dbReference type="EMBL" id="CUE94267.1"/>
    </source>
</evidence>
<dbReference type="EMBL" id="CYKH01000217">
    <property type="protein sequence ID" value="CUE94267.1"/>
    <property type="molecule type" value="Genomic_DNA"/>
</dbReference>
<accession>A0A0S4IUL4</accession>
<proteinExistence type="predicted"/>